<keyword evidence="2" id="KW-1185">Reference proteome</keyword>
<accession>A0A4C1WER0</accession>
<proteinExistence type="predicted"/>
<dbReference type="Proteomes" id="UP000299102">
    <property type="component" value="Unassembled WGS sequence"/>
</dbReference>
<name>A0A4C1WER0_EUMVA</name>
<evidence type="ECO:0000313" key="2">
    <source>
        <dbReference type="Proteomes" id="UP000299102"/>
    </source>
</evidence>
<comment type="caution">
    <text evidence="1">The sequence shown here is derived from an EMBL/GenBank/DDBJ whole genome shotgun (WGS) entry which is preliminary data.</text>
</comment>
<dbReference type="EMBL" id="BGZK01000548">
    <property type="protein sequence ID" value="GBP49583.1"/>
    <property type="molecule type" value="Genomic_DNA"/>
</dbReference>
<organism evidence="1 2">
    <name type="scientific">Eumeta variegata</name>
    <name type="common">Bagworm moth</name>
    <name type="synonym">Eumeta japonica</name>
    <dbReference type="NCBI Taxonomy" id="151549"/>
    <lineage>
        <taxon>Eukaryota</taxon>
        <taxon>Metazoa</taxon>
        <taxon>Ecdysozoa</taxon>
        <taxon>Arthropoda</taxon>
        <taxon>Hexapoda</taxon>
        <taxon>Insecta</taxon>
        <taxon>Pterygota</taxon>
        <taxon>Neoptera</taxon>
        <taxon>Endopterygota</taxon>
        <taxon>Lepidoptera</taxon>
        <taxon>Glossata</taxon>
        <taxon>Ditrysia</taxon>
        <taxon>Tineoidea</taxon>
        <taxon>Psychidae</taxon>
        <taxon>Oiketicinae</taxon>
        <taxon>Eumeta</taxon>
    </lineage>
</organism>
<reference evidence="1 2" key="1">
    <citation type="journal article" date="2019" name="Commun. Biol.">
        <title>The bagworm genome reveals a unique fibroin gene that provides high tensile strength.</title>
        <authorList>
            <person name="Kono N."/>
            <person name="Nakamura H."/>
            <person name="Ohtoshi R."/>
            <person name="Tomita M."/>
            <person name="Numata K."/>
            <person name="Arakawa K."/>
        </authorList>
    </citation>
    <scope>NUCLEOTIDE SEQUENCE [LARGE SCALE GENOMIC DNA]</scope>
</reference>
<protein>
    <submittedName>
        <fullName evidence="1">Uncharacterized protein</fullName>
    </submittedName>
</protein>
<dbReference type="AlphaFoldDB" id="A0A4C1WER0"/>
<sequence length="99" mass="10877">MCREKSLARISSAAPRFGRRNYVVSSGIGVAPSSGCRAVRTPARLAIIVLTRSHRPVSHKNNPQTSDVHSETHQIIFLAYSSISITVSGEYYNGHCVFF</sequence>
<gene>
    <name evidence="1" type="ORF">EVAR_97880_1</name>
</gene>
<evidence type="ECO:0000313" key="1">
    <source>
        <dbReference type="EMBL" id="GBP49583.1"/>
    </source>
</evidence>